<keyword evidence="2" id="KW-0812">Transmembrane</keyword>
<organism evidence="3 4">
    <name type="scientific">Nocardioides immobilis</name>
    <dbReference type="NCBI Taxonomy" id="2049295"/>
    <lineage>
        <taxon>Bacteria</taxon>
        <taxon>Bacillati</taxon>
        <taxon>Actinomycetota</taxon>
        <taxon>Actinomycetes</taxon>
        <taxon>Propionibacteriales</taxon>
        <taxon>Nocardioidaceae</taxon>
        <taxon>Nocardioides</taxon>
    </lineage>
</organism>
<evidence type="ECO:0000313" key="3">
    <source>
        <dbReference type="EMBL" id="RHW24386.1"/>
    </source>
</evidence>
<dbReference type="EMBL" id="QXGH01000033">
    <property type="protein sequence ID" value="RHW24386.1"/>
    <property type="molecule type" value="Genomic_DNA"/>
</dbReference>
<evidence type="ECO:0000313" key="4">
    <source>
        <dbReference type="Proteomes" id="UP000283644"/>
    </source>
</evidence>
<feature type="transmembrane region" description="Helical" evidence="2">
    <location>
        <begin position="230"/>
        <end position="251"/>
    </location>
</feature>
<comment type="caution">
    <text evidence="3">The sequence shown here is derived from an EMBL/GenBank/DDBJ whole genome shotgun (WGS) entry which is preliminary data.</text>
</comment>
<evidence type="ECO:0000256" key="2">
    <source>
        <dbReference type="SAM" id="Phobius"/>
    </source>
</evidence>
<reference evidence="3 4" key="1">
    <citation type="submission" date="2018-09" db="EMBL/GenBank/DDBJ databases">
        <title>Genome sequencing of Nocardioides immobilis CCTCC AB 2017083 for comparison to Nocardioides silvaticus.</title>
        <authorList>
            <person name="Li C."/>
            <person name="Wang G."/>
        </authorList>
    </citation>
    <scope>NUCLEOTIDE SEQUENCE [LARGE SCALE GENOMIC DNA]</scope>
    <source>
        <strain evidence="3 4">CCTCC AB 2017083</strain>
    </source>
</reference>
<protein>
    <recommendedName>
        <fullName evidence="5">WD40 repeat domain-containing protein</fullName>
    </recommendedName>
</protein>
<dbReference type="OrthoDB" id="3770753at2"/>
<dbReference type="Gene3D" id="2.120.10.30">
    <property type="entry name" value="TolB, C-terminal domain"/>
    <property type="match status" value="1"/>
</dbReference>
<feature type="compositionally biased region" description="Polar residues" evidence="1">
    <location>
        <begin position="263"/>
        <end position="279"/>
    </location>
</feature>
<dbReference type="Pfam" id="PF07676">
    <property type="entry name" value="PD40"/>
    <property type="match status" value="1"/>
</dbReference>
<dbReference type="Proteomes" id="UP000283644">
    <property type="component" value="Unassembled WGS sequence"/>
</dbReference>
<dbReference type="AlphaFoldDB" id="A0A417XVL4"/>
<proteinExistence type="predicted"/>
<name>A0A417XVL4_9ACTN</name>
<feature type="region of interest" description="Disordered" evidence="1">
    <location>
        <begin position="257"/>
        <end position="288"/>
    </location>
</feature>
<gene>
    <name evidence="3" type="ORF">D0Z08_25075</name>
</gene>
<evidence type="ECO:0008006" key="5">
    <source>
        <dbReference type="Google" id="ProtNLM"/>
    </source>
</evidence>
<keyword evidence="2" id="KW-1133">Transmembrane helix</keyword>
<dbReference type="SUPFAM" id="SSF69304">
    <property type="entry name" value="Tricorn protease N-terminal domain"/>
    <property type="match status" value="1"/>
</dbReference>
<accession>A0A417XVL4</accession>
<dbReference type="RefSeq" id="WP_118928008.1">
    <property type="nucleotide sequence ID" value="NZ_QXGH01000033.1"/>
</dbReference>
<dbReference type="PRINTS" id="PR01217">
    <property type="entry name" value="PRICHEXTENSN"/>
</dbReference>
<dbReference type="InterPro" id="IPR011659">
    <property type="entry name" value="WD40"/>
</dbReference>
<feature type="region of interest" description="Disordered" evidence="1">
    <location>
        <begin position="115"/>
        <end position="207"/>
    </location>
</feature>
<keyword evidence="2" id="KW-0472">Membrane</keyword>
<sequence>MALHDSLRELVTVRGPGVVDEAEELRGALDDFLAEDEATLGELNLLVDAVRLGALRRVLDVMDHGAEPEAAIREAGGALARDRGTDDPTRSCWALATLGFALGKVDESMVRMFRGDAGTMPAPHPPTGPHGRAPEAAPSGPADFSTADRPPTRVISEEAPASSQPTPPPIGSQPTPPPIGSQPTPPPLPISVQPPAPTVEIHAPPPPPKYVGPVPPVIPEEKKPSRAGSYVLVVLVALLLGGLVAAGYILLRSDGDDDPTASDGPTTAVGSDNSGTSGQVEEKKPVPKDAMLVPYVENDVSRIFQVDATTGRSKPLTPEGVDAKLPTISPDRTTMTYQVGQSPTAVMAVDLATGEQRALFDPDGPCGRAGRPAWSPDGSRLVTLCDPDGDGETDGIWQANADGSGVTGPVVDNPEVGGSPTWISATEFVYGVDDPDTDTTYWRTDVEGGSGVQLPMDIEGHLSHIDWSSEAGRFLVLASPGNEEEGAIWTVDADGLDPVLVGEGPFAHPVWSPDGDAIAATLRNESVLEVLVAVPLDDPANPVVVPSPPPGEVGIPVWGTR</sequence>
<feature type="compositionally biased region" description="Pro residues" evidence="1">
    <location>
        <begin position="165"/>
        <end position="207"/>
    </location>
</feature>
<dbReference type="InterPro" id="IPR011042">
    <property type="entry name" value="6-blade_b-propeller_TolB-like"/>
</dbReference>
<keyword evidence="4" id="KW-1185">Reference proteome</keyword>
<evidence type="ECO:0000256" key="1">
    <source>
        <dbReference type="SAM" id="MobiDB-lite"/>
    </source>
</evidence>